<name>A0A366M6N2_9ACTN</name>
<dbReference type="Proteomes" id="UP000253303">
    <property type="component" value="Unassembled WGS sequence"/>
</dbReference>
<organism evidence="1 2">
    <name type="scientific">Spongiactinospora rosea</name>
    <dbReference type="NCBI Taxonomy" id="2248750"/>
    <lineage>
        <taxon>Bacteria</taxon>
        <taxon>Bacillati</taxon>
        <taxon>Actinomycetota</taxon>
        <taxon>Actinomycetes</taxon>
        <taxon>Streptosporangiales</taxon>
        <taxon>Streptosporangiaceae</taxon>
        <taxon>Spongiactinospora</taxon>
    </lineage>
</organism>
<protein>
    <submittedName>
        <fullName evidence="1">Uncharacterized protein</fullName>
    </submittedName>
</protein>
<dbReference type="OrthoDB" id="9789603at2"/>
<dbReference type="EMBL" id="QMEY01000001">
    <property type="protein sequence ID" value="RBQ21473.1"/>
    <property type="molecule type" value="Genomic_DNA"/>
</dbReference>
<sequence>MASSIRSARADDAPRLAVLLDRLGYPADAAEVTARLKNWLDDRYSRLLVTEMGAWSPGSPPCTPSR</sequence>
<gene>
    <name evidence="1" type="ORF">DP939_01815</name>
</gene>
<dbReference type="RefSeq" id="WP_113978071.1">
    <property type="nucleotide sequence ID" value="NZ_QMEY01000001.1"/>
</dbReference>
<keyword evidence="2" id="KW-1185">Reference proteome</keyword>
<evidence type="ECO:0000313" key="2">
    <source>
        <dbReference type="Proteomes" id="UP000253303"/>
    </source>
</evidence>
<proteinExistence type="predicted"/>
<comment type="caution">
    <text evidence="1">The sequence shown here is derived from an EMBL/GenBank/DDBJ whole genome shotgun (WGS) entry which is preliminary data.</text>
</comment>
<evidence type="ECO:0000313" key="1">
    <source>
        <dbReference type="EMBL" id="RBQ21473.1"/>
    </source>
</evidence>
<dbReference type="AlphaFoldDB" id="A0A366M6N2"/>
<accession>A0A366M6N2</accession>
<reference evidence="1 2" key="1">
    <citation type="submission" date="2018-06" db="EMBL/GenBank/DDBJ databases">
        <title>Sphaerisporangium craniellae sp. nov., isolated from a marine sponge in the South China Sea.</title>
        <authorList>
            <person name="Li L."/>
        </authorList>
    </citation>
    <scope>NUCLEOTIDE SEQUENCE [LARGE SCALE GENOMIC DNA]</scope>
    <source>
        <strain evidence="1 2">LHW63015</strain>
    </source>
</reference>